<protein>
    <recommendedName>
        <fullName evidence="5">PHD-type domain-containing protein</fullName>
    </recommendedName>
</protein>
<keyword evidence="3" id="KW-0862">Zinc</keyword>
<dbReference type="Gene3D" id="3.30.40.10">
    <property type="entry name" value="Zinc/RING finger domain, C3HC4 (zinc finger)"/>
    <property type="match status" value="1"/>
</dbReference>
<dbReference type="PANTHER" id="PTHR47526">
    <property type="entry name" value="ATP-DEPENDENT DNA HELICASE"/>
    <property type="match status" value="1"/>
</dbReference>
<evidence type="ECO:0000313" key="6">
    <source>
        <dbReference type="EnsemblMetazoa" id="Aqu2.1.36792_001"/>
    </source>
</evidence>
<dbReference type="SUPFAM" id="SSF57903">
    <property type="entry name" value="FYVE/PHD zinc finger"/>
    <property type="match status" value="1"/>
</dbReference>
<feature type="domain" description="PHD-type" evidence="5">
    <location>
        <begin position="158"/>
        <end position="205"/>
    </location>
</feature>
<dbReference type="InterPro" id="IPR013083">
    <property type="entry name" value="Znf_RING/FYVE/PHD"/>
</dbReference>
<dbReference type="InterPro" id="IPR011604">
    <property type="entry name" value="PDDEXK-like_dom_sf"/>
</dbReference>
<dbReference type="GO" id="GO:0006281">
    <property type="term" value="P:DNA repair"/>
    <property type="evidence" value="ECO:0007669"/>
    <property type="project" value="UniProtKB-ARBA"/>
</dbReference>
<accession>A0A1X7VB86</accession>
<dbReference type="InterPro" id="IPR011011">
    <property type="entry name" value="Znf_FYVE_PHD"/>
</dbReference>
<organism evidence="6">
    <name type="scientific">Amphimedon queenslandica</name>
    <name type="common">Sponge</name>
    <dbReference type="NCBI Taxonomy" id="400682"/>
    <lineage>
        <taxon>Eukaryota</taxon>
        <taxon>Metazoa</taxon>
        <taxon>Porifera</taxon>
        <taxon>Demospongiae</taxon>
        <taxon>Heteroscleromorpha</taxon>
        <taxon>Haplosclerida</taxon>
        <taxon>Niphatidae</taxon>
        <taxon>Amphimedon</taxon>
    </lineage>
</organism>
<dbReference type="OMA" id="ASINCEC"/>
<dbReference type="PANTHER" id="PTHR47526:SF4">
    <property type="entry name" value="SWIM-TYPE DOMAIN-CONTAINING PROTEIN"/>
    <property type="match status" value="1"/>
</dbReference>
<reference evidence="6" key="1">
    <citation type="submission" date="2017-05" db="UniProtKB">
        <authorList>
            <consortium name="EnsemblMetazoa"/>
        </authorList>
    </citation>
    <scope>IDENTIFICATION</scope>
</reference>
<dbReference type="SUPFAM" id="SSF52980">
    <property type="entry name" value="Restriction endonuclease-like"/>
    <property type="match status" value="1"/>
</dbReference>
<evidence type="ECO:0000256" key="3">
    <source>
        <dbReference type="ARBA" id="ARBA00022833"/>
    </source>
</evidence>
<dbReference type="CDD" id="cd22343">
    <property type="entry name" value="PDDEXK_lambda_exonuclease-like"/>
    <property type="match status" value="1"/>
</dbReference>
<dbReference type="PROSITE" id="PS50016">
    <property type="entry name" value="ZF_PHD_2"/>
    <property type="match status" value="1"/>
</dbReference>
<evidence type="ECO:0000256" key="2">
    <source>
        <dbReference type="ARBA" id="ARBA00022771"/>
    </source>
</evidence>
<sequence length="205" mass="23505">MVARKSYEAIALKDHEDFKVKLTGLHVNINSPHLGASPDGLISCQCCGNGILEIKCPYSVRDGQPTECAYLKVSEHGQHELLKTHQYYYQIQGQMGIVVSKYTDFVCWTKKGIYIERIKLVEAFYKSVKEKLDKFFIKVILPKLLSGNADAHPSEKDQLFCFCRKGEYGKMIFCDCQFCKYGWFHFACVNITEEPVGQWYCPDCV</sequence>
<dbReference type="STRING" id="400682.A0A1X7VB86"/>
<dbReference type="AlphaFoldDB" id="A0A1X7VB86"/>
<name>A0A1X7VB86_AMPQE</name>
<dbReference type="InterPro" id="IPR001965">
    <property type="entry name" value="Znf_PHD"/>
</dbReference>
<dbReference type="SMART" id="SM00249">
    <property type="entry name" value="PHD"/>
    <property type="match status" value="1"/>
</dbReference>
<dbReference type="PROSITE" id="PS01359">
    <property type="entry name" value="ZF_PHD_1"/>
    <property type="match status" value="1"/>
</dbReference>
<dbReference type="EnsemblMetazoa" id="Aqu2.1.36792_001">
    <property type="protein sequence ID" value="Aqu2.1.36792_001"/>
    <property type="gene ID" value="Aqu2.1.36792"/>
</dbReference>
<evidence type="ECO:0000256" key="4">
    <source>
        <dbReference type="PROSITE-ProRule" id="PRU00146"/>
    </source>
</evidence>
<dbReference type="GO" id="GO:0008270">
    <property type="term" value="F:zinc ion binding"/>
    <property type="evidence" value="ECO:0007669"/>
    <property type="project" value="UniProtKB-KW"/>
</dbReference>
<dbReference type="OrthoDB" id="10005682at2759"/>
<proteinExistence type="predicted"/>
<dbReference type="InterPro" id="IPR011335">
    <property type="entry name" value="Restrct_endonuc-II-like"/>
</dbReference>
<dbReference type="InterPro" id="IPR019786">
    <property type="entry name" value="Zinc_finger_PHD-type_CS"/>
</dbReference>
<evidence type="ECO:0000256" key="1">
    <source>
        <dbReference type="ARBA" id="ARBA00022723"/>
    </source>
</evidence>
<dbReference type="CDD" id="cd15505">
    <property type="entry name" value="PHD_ING"/>
    <property type="match status" value="1"/>
</dbReference>
<evidence type="ECO:0000259" key="5">
    <source>
        <dbReference type="PROSITE" id="PS50016"/>
    </source>
</evidence>
<dbReference type="Gene3D" id="3.90.320.10">
    <property type="match status" value="1"/>
</dbReference>
<keyword evidence="2 4" id="KW-0863">Zinc-finger</keyword>
<dbReference type="InterPro" id="IPR019080">
    <property type="entry name" value="YqaJ_viral_recombinase"/>
</dbReference>
<dbReference type="Pfam" id="PF09588">
    <property type="entry name" value="YqaJ"/>
    <property type="match status" value="1"/>
</dbReference>
<keyword evidence="1" id="KW-0479">Metal-binding</keyword>
<dbReference type="InParanoid" id="A0A1X7VB86"/>
<dbReference type="InterPro" id="IPR019787">
    <property type="entry name" value="Znf_PHD-finger"/>
</dbReference>
<dbReference type="eggNOG" id="KOG1973">
    <property type="taxonomic scope" value="Eukaryota"/>
</dbReference>